<dbReference type="Proteomes" id="UP000583127">
    <property type="component" value="Unassembled WGS sequence"/>
</dbReference>
<organism evidence="1 2">
    <name type="scientific">Paraburkholderia antibiotica</name>
    <dbReference type="NCBI Taxonomy" id="2728839"/>
    <lineage>
        <taxon>Bacteria</taxon>
        <taxon>Pseudomonadati</taxon>
        <taxon>Pseudomonadota</taxon>
        <taxon>Betaproteobacteria</taxon>
        <taxon>Burkholderiales</taxon>
        <taxon>Burkholderiaceae</taxon>
        <taxon>Paraburkholderia</taxon>
    </lineage>
</organism>
<sequence>MTSLNVQFADGTEKVIVSYFGAPQDPSAWPNLGTVNATDARWEAYYAEQPTNAQAFLPVPETAD</sequence>
<gene>
    <name evidence="1" type="ORF">HHL14_29580</name>
</gene>
<accession>A0A7Y0A1U4</accession>
<keyword evidence="2" id="KW-1185">Reference proteome</keyword>
<dbReference type="EMBL" id="JABBFZ010000027">
    <property type="protein sequence ID" value="NML34961.1"/>
    <property type="molecule type" value="Genomic_DNA"/>
</dbReference>
<evidence type="ECO:0000313" key="1">
    <source>
        <dbReference type="EMBL" id="NML34961.1"/>
    </source>
</evidence>
<name>A0A7Y0A1U4_9BURK</name>
<dbReference type="RefSeq" id="WP_169501145.1">
    <property type="nucleotide sequence ID" value="NZ_JABBFZ010000027.1"/>
</dbReference>
<proteinExistence type="predicted"/>
<evidence type="ECO:0000313" key="2">
    <source>
        <dbReference type="Proteomes" id="UP000583127"/>
    </source>
</evidence>
<reference evidence="1 2" key="1">
    <citation type="submission" date="2020-04" db="EMBL/GenBank/DDBJ databases">
        <title>Paraburkholderia sp. G-4-1-8 isolated from soil.</title>
        <authorList>
            <person name="Dahal R.H."/>
        </authorList>
    </citation>
    <scope>NUCLEOTIDE SEQUENCE [LARGE SCALE GENOMIC DNA]</scope>
    <source>
        <strain evidence="1 2">G-4-1-8</strain>
    </source>
</reference>
<comment type="caution">
    <text evidence="1">The sequence shown here is derived from an EMBL/GenBank/DDBJ whole genome shotgun (WGS) entry which is preliminary data.</text>
</comment>
<protein>
    <submittedName>
        <fullName evidence="1">Uncharacterized protein</fullName>
    </submittedName>
</protein>
<dbReference type="AlphaFoldDB" id="A0A7Y0A1U4"/>